<protein>
    <submittedName>
        <fullName evidence="2">Carboxymuconolactone decarboxylase family protein</fullName>
    </submittedName>
</protein>
<organism evidence="2 3">
    <name type="scientific">Methanococcoides seepicolus</name>
    <dbReference type="NCBI Taxonomy" id="2828780"/>
    <lineage>
        <taxon>Archaea</taxon>
        <taxon>Methanobacteriati</taxon>
        <taxon>Methanobacteriota</taxon>
        <taxon>Stenosarchaea group</taxon>
        <taxon>Methanomicrobia</taxon>
        <taxon>Methanosarcinales</taxon>
        <taxon>Methanosarcinaceae</taxon>
        <taxon>Methanococcoides</taxon>
    </lineage>
</organism>
<dbReference type="GO" id="GO:0051920">
    <property type="term" value="F:peroxiredoxin activity"/>
    <property type="evidence" value="ECO:0007669"/>
    <property type="project" value="InterPro"/>
</dbReference>
<dbReference type="RefSeq" id="WP_250867032.1">
    <property type="nucleotide sequence ID" value="NZ_JAGSOI010000003.1"/>
</dbReference>
<proteinExistence type="predicted"/>
<dbReference type="SUPFAM" id="SSF69118">
    <property type="entry name" value="AhpD-like"/>
    <property type="match status" value="1"/>
</dbReference>
<dbReference type="InterPro" id="IPR004675">
    <property type="entry name" value="AhpD_core"/>
</dbReference>
<dbReference type="InterPro" id="IPR029032">
    <property type="entry name" value="AhpD-like"/>
</dbReference>
<evidence type="ECO:0000259" key="1">
    <source>
        <dbReference type="Pfam" id="PF02627"/>
    </source>
</evidence>
<dbReference type="Gene3D" id="1.20.1290.10">
    <property type="entry name" value="AhpD-like"/>
    <property type="match status" value="1"/>
</dbReference>
<dbReference type="Proteomes" id="UP001056766">
    <property type="component" value="Unassembled WGS sequence"/>
</dbReference>
<dbReference type="NCBIfam" id="TIGR00778">
    <property type="entry name" value="ahpD_dom"/>
    <property type="match status" value="1"/>
</dbReference>
<dbReference type="InterPro" id="IPR003779">
    <property type="entry name" value="CMD-like"/>
</dbReference>
<dbReference type="Pfam" id="PF02627">
    <property type="entry name" value="CMD"/>
    <property type="match status" value="1"/>
</dbReference>
<dbReference type="PANTHER" id="PTHR33930">
    <property type="entry name" value="ALKYL HYDROPEROXIDE REDUCTASE AHPD"/>
    <property type="match status" value="1"/>
</dbReference>
<sequence>MDIEKIREIIEKEPDEAVSDVLEGVKERYGEIPYILEFMRDMPDLLLPKVMYDNSIMREFERLDPKTIELICIGVSSALRCDHCMNMHIRVANRLGLTKEEIFDAVLIAGAISNASVLAEGTRALDAEFNGRKCDGNDDCDVCKIANHD</sequence>
<dbReference type="AlphaFoldDB" id="A0A9E4ZEV4"/>
<comment type="caution">
    <text evidence="2">The sequence shown here is derived from an EMBL/GenBank/DDBJ whole genome shotgun (WGS) entry which is preliminary data.</text>
</comment>
<reference evidence="2" key="1">
    <citation type="journal article" date="2021" name="mSystems">
        <title>Bacteria and Archaea Synergistically Convert Glycine Betaine to Biogenic Methane in the Formosa Cold Seep of the South China Sea.</title>
        <authorList>
            <person name="Li L."/>
            <person name="Zhang W."/>
            <person name="Zhang S."/>
            <person name="Song L."/>
            <person name="Sun Q."/>
            <person name="Zhang H."/>
            <person name="Xiang H."/>
            <person name="Dong X."/>
        </authorList>
    </citation>
    <scope>NUCLEOTIDE SEQUENCE</scope>
    <source>
        <strain evidence="2">LLY</strain>
    </source>
</reference>
<keyword evidence="3" id="KW-1185">Reference proteome</keyword>
<feature type="domain" description="Carboxymuconolactone decarboxylase-like" evidence="1">
    <location>
        <begin position="61"/>
        <end position="123"/>
    </location>
</feature>
<evidence type="ECO:0000313" key="2">
    <source>
        <dbReference type="EMBL" id="MCM1985654.1"/>
    </source>
</evidence>
<dbReference type="EMBL" id="JAGSOI010000003">
    <property type="protein sequence ID" value="MCM1985654.1"/>
    <property type="molecule type" value="Genomic_DNA"/>
</dbReference>
<name>A0A9E4ZEV4_9EURY</name>
<gene>
    <name evidence="2" type="ORF">KDK67_01260</name>
</gene>
<accession>A0A9E4ZEV4</accession>
<dbReference type="PANTHER" id="PTHR33930:SF8">
    <property type="entry name" value="4-CARBOXYMUCONOLACTONE DECARBOXYLASE"/>
    <property type="match status" value="1"/>
</dbReference>
<evidence type="ECO:0000313" key="3">
    <source>
        <dbReference type="Proteomes" id="UP001056766"/>
    </source>
</evidence>
<reference evidence="2" key="2">
    <citation type="submission" date="2021-04" db="EMBL/GenBank/DDBJ databases">
        <authorList>
            <person name="Dong X."/>
        </authorList>
    </citation>
    <scope>NUCLEOTIDE SEQUENCE</scope>
    <source>
        <strain evidence="2">LLY</strain>
    </source>
</reference>